<keyword evidence="4" id="KW-1185">Reference proteome</keyword>
<feature type="domain" description="DUF4214" evidence="2">
    <location>
        <begin position="154"/>
        <end position="221"/>
    </location>
</feature>
<proteinExistence type="predicted"/>
<comment type="caution">
    <text evidence="3">The sequence shown here is derived from an EMBL/GenBank/DDBJ whole genome shotgun (WGS) entry which is preliminary data.</text>
</comment>
<evidence type="ECO:0000313" key="3">
    <source>
        <dbReference type="EMBL" id="MEC4717818.1"/>
    </source>
</evidence>
<dbReference type="Proteomes" id="UP001352263">
    <property type="component" value="Unassembled WGS sequence"/>
</dbReference>
<protein>
    <submittedName>
        <fullName evidence="3">DUF4214 domain-containing protein</fullName>
    </submittedName>
</protein>
<dbReference type="RefSeq" id="WP_326504564.1">
    <property type="nucleotide sequence ID" value="NZ_JAWIIV010000001.1"/>
</dbReference>
<keyword evidence="1" id="KW-0732">Signal</keyword>
<reference evidence="3 4" key="1">
    <citation type="submission" date="2023-10" db="EMBL/GenBank/DDBJ databases">
        <title>Noviherbaspirillum sp. CPCC 100848 genome assembly.</title>
        <authorList>
            <person name="Li X.Y."/>
            <person name="Fang X.M."/>
        </authorList>
    </citation>
    <scope>NUCLEOTIDE SEQUENCE [LARGE SCALE GENOMIC DNA]</scope>
    <source>
        <strain evidence="3 4">CPCC 100848</strain>
    </source>
</reference>
<feature type="chain" id="PRO_5046788454" evidence="1">
    <location>
        <begin position="27"/>
        <end position="568"/>
    </location>
</feature>
<name>A0ABU6J2G9_9BURK</name>
<dbReference type="PROSITE" id="PS51257">
    <property type="entry name" value="PROKAR_LIPOPROTEIN"/>
    <property type="match status" value="1"/>
</dbReference>
<dbReference type="Pfam" id="PF13946">
    <property type="entry name" value="DUF4214"/>
    <property type="match status" value="1"/>
</dbReference>
<evidence type="ECO:0000256" key="1">
    <source>
        <dbReference type="SAM" id="SignalP"/>
    </source>
</evidence>
<organism evidence="3 4">
    <name type="scientific">Noviherbaspirillum album</name>
    <dbReference type="NCBI Taxonomy" id="3080276"/>
    <lineage>
        <taxon>Bacteria</taxon>
        <taxon>Pseudomonadati</taxon>
        <taxon>Pseudomonadota</taxon>
        <taxon>Betaproteobacteria</taxon>
        <taxon>Burkholderiales</taxon>
        <taxon>Oxalobacteraceae</taxon>
        <taxon>Noviherbaspirillum</taxon>
    </lineage>
</organism>
<accession>A0ABU6J2G9</accession>
<gene>
    <name evidence="3" type="ORF">RY831_01530</name>
</gene>
<feature type="signal peptide" evidence="1">
    <location>
        <begin position="1"/>
        <end position="26"/>
    </location>
</feature>
<evidence type="ECO:0000259" key="2">
    <source>
        <dbReference type="Pfam" id="PF13946"/>
    </source>
</evidence>
<sequence length="568" mass="59672">MLRNLKAMPLACAAVLLAACGGGSDADYGSSSVQLRPTMYLDDGRVVNSCSVEPRCTGQYLVVPGSHTASTIARTPTGATITSAQGTTINALAHNTRLVFVDGTVALDIDGNAGQVYRLYQAAFNRSPDLPGLGFWIYMMDSEAIPTVSDLAGYFYQSPEFKSIYGTAPSNVDLVTRYYRNALQREPDASGLAFWVDLLNRGVMTPAQVLAAFSESPENRGRVLRDIRNGILYAPYSAAPQPQPNPPQPNPPVTAGVTMAPDNGATVSGTVRLEIRGSGIANAELLPPNGYAPRLGVFSISPDRTLAWLDFDTTTLPNGAADLRISAFNVAAGQPDAVEVIAMPARRWQVSNAGTAPAVFNATLAAAPANGASIAGVTRLEVRGSGIGNVELLPATGYTPRLGVFNVTADRSYAWLDFDTRALPNGPLDVRISAFNVAAGQPGAVEIVPMDPRRWNISNGSTAPVPVPFTANLTVAPPGGAVLTGVTRLEVTGSGLANVELLPATGYAPRLGVFNVSSDGTRAWLDFDTRGLPNGPLEARISAFNVGAGQPGAQEIVAMPARTWQLQH</sequence>
<evidence type="ECO:0000313" key="4">
    <source>
        <dbReference type="Proteomes" id="UP001352263"/>
    </source>
</evidence>
<dbReference type="EMBL" id="JAWIIV010000001">
    <property type="protein sequence ID" value="MEC4717818.1"/>
    <property type="molecule type" value="Genomic_DNA"/>
</dbReference>
<dbReference type="InterPro" id="IPR025282">
    <property type="entry name" value="DUF4214"/>
</dbReference>